<evidence type="ECO:0000313" key="2">
    <source>
        <dbReference type="Proteomes" id="UP000006931"/>
    </source>
</evidence>
<dbReference type="HOGENOM" id="CLU_3410089_0_0_5"/>
<protein>
    <submittedName>
        <fullName evidence="1">Uncharacterized protein</fullName>
    </submittedName>
</protein>
<gene>
    <name evidence="1" type="ORF">rpr22_0568</name>
</gene>
<dbReference type="Proteomes" id="UP000006931">
    <property type="component" value="Chromosome"/>
</dbReference>
<dbReference type="KEGG" id="rpq:rpr22_0568"/>
<dbReference type="EMBL" id="CP001584">
    <property type="protein sequence ID" value="ADE30073.1"/>
    <property type="molecule type" value="Genomic_DNA"/>
</dbReference>
<name>D5AXD4_RICPP</name>
<reference evidence="1 2" key="1">
    <citation type="journal article" date="2010" name="Genome Res.">
        <title>Genomic, proteomic, and transcriptomic analysis of virulent and avirulent Rickettsia prowazekii reveals its adaptive mutation capabilities.</title>
        <authorList>
            <person name="Bechah Y."/>
            <person name="El Karkouri K."/>
            <person name="Mediannikov O."/>
            <person name="Leroy Q."/>
            <person name="Pelletier N."/>
            <person name="Robert C."/>
            <person name="Medigue C."/>
            <person name="Mege J.L."/>
            <person name="Raoult D."/>
        </authorList>
    </citation>
    <scope>NUCLEOTIDE SEQUENCE [LARGE SCALE GENOMIC DNA]</scope>
    <source>
        <strain evidence="1 2">Rp22</strain>
    </source>
</reference>
<sequence length="29" mass="3548">MQVPDQRINVTYKNLLEKSILKFTMFQYV</sequence>
<dbReference type="AlphaFoldDB" id="D5AXD4"/>
<proteinExistence type="predicted"/>
<organism evidence="1 2">
    <name type="scientific">Rickettsia prowazekii (strain Rp22)</name>
    <dbReference type="NCBI Taxonomy" id="449216"/>
    <lineage>
        <taxon>Bacteria</taxon>
        <taxon>Pseudomonadati</taxon>
        <taxon>Pseudomonadota</taxon>
        <taxon>Alphaproteobacteria</taxon>
        <taxon>Rickettsiales</taxon>
        <taxon>Rickettsiaceae</taxon>
        <taxon>Rickettsieae</taxon>
        <taxon>Rickettsia</taxon>
        <taxon>typhus group</taxon>
    </lineage>
</organism>
<evidence type="ECO:0000313" key="1">
    <source>
        <dbReference type="EMBL" id="ADE30073.1"/>
    </source>
</evidence>
<accession>D5AXD4</accession>